<organism evidence="1 2">
    <name type="scientific">Glutinoglossum americanum</name>
    <dbReference type="NCBI Taxonomy" id="1670608"/>
    <lineage>
        <taxon>Eukaryota</taxon>
        <taxon>Fungi</taxon>
        <taxon>Dikarya</taxon>
        <taxon>Ascomycota</taxon>
        <taxon>Pezizomycotina</taxon>
        <taxon>Geoglossomycetes</taxon>
        <taxon>Geoglossales</taxon>
        <taxon>Geoglossaceae</taxon>
        <taxon>Glutinoglossum</taxon>
    </lineage>
</organism>
<gene>
    <name evidence="1" type="ORF">FGG08_006590</name>
</gene>
<sequence>MVDEFKQEQFLKIYPSKDCCPHVVEFSPWSAPPASLMVIIGHGFAPRRELNAVTVGGHKAIVITAEWHRLVVICDFKVNDGPVQVKTPHGEAKGPRNFRVLDWPPPSPQVDGPPHSFEGVGDGTWTNLKAQFTNARNKPQLLPSPGIQDLAVPRSGTANVLVVCGYPSDTPPANIAAAKAQIVSKCAAMTKYYTQASYGDLTVSVDVRGYFEMANKFSRYYQAHVAGGPVGYPNFPEGVLPQIRAECAGYAEGDGANLATYDVLMCVIYMKDFVRAWGGEQISTFNFSQSEIRNEQAAVSVNIILKKSLGTIVLGDKADSSGTKEDINWGRYAHEFGHNIVPAPAVLKEDIYASDTGSAADVSGAPFDLMGYHDQHPLFSGYNIDGLGWYKDDLPRNLRNVVPLTWSRTPFSQEFNIVAHGLIQNTDPSMCHLVRIQVSAGLEYYVEVRQTPGGTDQVFDDNLRTPATLDGGILITRSISGTLNNNEEIRLITLLQTSTTTLKTGEVAVDPLRTILITVLDDSVQARPRVCKVKIEWAQPVTGTPGGTFDLRIDPWGPGYTTPDIWIDRPPFYPSEPYDRHDASGNPIDGGDAPLVSDVNQINARIHNDGSQDANDIITTFYVNTPPGIGDDGNWTPLKTITIPTITKNDNVVVKVDWNPPVGQHTCLQVAMVPQTGEVSVGNNRAQENVFDFKPAQHSIAEPIELPVVVRNPLKRRTLVFITVDGVPEGFYVYFPRQYLYLEALGQERLELLVIPRREVKDLETKIANVRVHGYLPWSYAEEQPINGLPIGSTMRLIGGIQARVAPKIGSQITLQPNPKKGGDNTITVVGNVTPPTPKQKVRVDMTLEDGSRISRSAVTSINGGFTATFSISAPSEVGGIPIRDDVGIVTVVLAFQAHIINAEVLAPSDSNIVHFTTRVGSKPPEGPE</sequence>
<reference evidence="1" key="1">
    <citation type="submission" date="2021-03" db="EMBL/GenBank/DDBJ databases">
        <title>Comparative genomics and phylogenomic investigation of the class Geoglossomycetes provide insights into ecological specialization and systematics.</title>
        <authorList>
            <person name="Melie T."/>
            <person name="Pirro S."/>
            <person name="Miller A.N."/>
            <person name="Quandt A."/>
        </authorList>
    </citation>
    <scope>NUCLEOTIDE SEQUENCE</scope>
    <source>
        <strain evidence="1">GBOQ0MN5Z8</strain>
    </source>
</reference>
<dbReference type="Proteomes" id="UP000698800">
    <property type="component" value="Unassembled WGS sequence"/>
</dbReference>
<dbReference type="OrthoDB" id="5358334at2759"/>
<evidence type="ECO:0000313" key="2">
    <source>
        <dbReference type="Proteomes" id="UP000698800"/>
    </source>
</evidence>
<accession>A0A9P8I4Z0</accession>
<protein>
    <submittedName>
        <fullName evidence="1">Uncharacterized protein</fullName>
    </submittedName>
</protein>
<keyword evidence="2" id="KW-1185">Reference proteome</keyword>
<name>A0A9P8I4Z0_9PEZI</name>
<evidence type="ECO:0000313" key="1">
    <source>
        <dbReference type="EMBL" id="KAH0536540.1"/>
    </source>
</evidence>
<proteinExistence type="predicted"/>
<comment type="caution">
    <text evidence="1">The sequence shown here is derived from an EMBL/GenBank/DDBJ whole genome shotgun (WGS) entry which is preliminary data.</text>
</comment>
<dbReference type="InterPro" id="IPR013783">
    <property type="entry name" value="Ig-like_fold"/>
</dbReference>
<dbReference type="Gene3D" id="2.60.40.10">
    <property type="entry name" value="Immunoglobulins"/>
    <property type="match status" value="2"/>
</dbReference>
<dbReference type="SUPFAM" id="SSF81296">
    <property type="entry name" value="E set domains"/>
    <property type="match status" value="1"/>
</dbReference>
<dbReference type="AlphaFoldDB" id="A0A9P8I4Z0"/>
<dbReference type="EMBL" id="JAGHQL010000198">
    <property type="protein sequence ID" value="KAH0536540.1"/>
    <property type="molecule type" value="Genomic_DNA"/>
</dbReference>
<dbReference type="InterPro" id="IPR014756">
    <property type="entry name" value="Ig_E-set"/>
</dbReference>